<dbReference type="RefSeq" id="WP_197008027.1">
    <property type="nucleotide sequence ID" value="NZ_BONS01000013.1"/>
</dbReference>
<dbReference type="GO" id="GO:0000774">
    <property type="term" value="F:adenyl-nucleotide exchange factor activity"/>
    <property type="evidence" value="ECO:0007669"/>
    <property type="project" value="InterPro"/>
</dbReference>
<dbReference type="SUPFAM" id="SSF51064">
    <property type="entry name" value="Head domain of nucleotide exchange factor GrpE"/>
    <property type="match status" value="1"/>
</dbReference>
<dbReference type="InterPro" id="IPR000740">
    <property type="entry name" value="GrpE"/>
</dbReference>
<dbReference type="AlphaFoldDB" id="A0A8J7GQU3"/>
<name>A0A8J7GQU3_9ACTN</name>
<dbReference type="EMBL" id="JADOUF010000001">
    <property type="protein sequence ID" value="MBG6141638.1"/>
    <property type="molecule type" value="Genomic_DNA"/>
</dbReference>
<keyword evidence="3" id="KW-1185">Reference proteome</keyword>
<evidence type="ECO:0000256" key="1">
    <source>
        <dbReference type="ARBA" id="ARBA00023186"/>
    </source>
</evidence>
<proteinExistence type="predicted"/>
<dbReference type="Gene3D" id="2.30.22.10">
    <property type="entry name" value="Head domain of nucleotide exchange factor GrpE"/>
    <property type="match status" value="1"/>
</dbReference>
<dbReference type="Pfam" id="PF01025">
    <property type="entry name" value="GrpE"/>
    <property type="match status" value="1"/>
</dbReference>
<dbReference type="InterPro" id="IPR009012">
    <property type="entry name" value="GrpE_head"/>
</dbReference>
<evidence type="ECO:0000313" key="3">
    <source>
        <dbReference type="Proteomes" id="UP000622552"/>
    </source>
</evidence>
<gene>
    <name evidence="2" type="ORF">IW245_007832</name>
</gene>
<dbReference type="Proteomes" id="UP000622552">
    <property type="component" value="Unassembled WGS sequence"/>
</dbReference>
<comment type="caution">
    <text evidence="2">The sequence shown here is derived from an EMBL/GenBank/DDBJ whole genome shotgun (WGS) entry which is preliminary data.</text>
</comment>
<sequence>MTEQTESAVDDLSVRLGRIEAALGDAAAARERTIDRLHEENQRLRIGERQLLLRPLVTDLHRLRDDLLRQAGDLPATLTPEQAAALLSSYAVSVEQTLQRCGVLVLTAEPGEAYDPYRHRAVGTVPAAGPEGDGLVAEVLGDGYRDAVADRVVAPAAVRVARWTPPAEPAEPLPDETRA</sequence>
<reference evidence="2" key="1">
    <citation type="submission" date="2020-11" db="EMBL/GenBank/DDBJ databases">
        <title>Sequencing the genomes of 1000 actinobacteria strains.</title>
        <authorList>
            <person name="Klenk H.-P."/>
        </authorList>
    </citation>
    <scope>NUCLEOTIDE SEQUENCE</scope>
    <source>
        <strain evidence="2">DSM 45356</strain>
    </source>
</reference>
<accession>A0A8J7GQU3</accession>
<dbReference type="GO" id="GO:0006457">
    <property type="term" value="P:protein folding"/>
    <property type="evidence" value="ECO:0007669"/>
    <property type="project" value="InterPro"/>
</dbReference>
<keyword evidence="1" id="KW-0143">Chaperone</keyword>
<organism evidence="2 3">
    <name type="scientific">Longispora fulva</name>
    <dbReference type="NCBI Taxonomy" id="619741"/>
    <lineage>
        <taxon>Bacteria</taxon>
        <taxon>Bacillati</taxon>
        <taxon>Actinomycetota</taxon>
        <taxon>Actinomycetes</taxon>
        <taxon>Micromonosporales</taxon>
        <taxon>Micromonosporaceae</taxon>
        <taxon>Longispora</taxon>
    </lineage>
</organism>
<dbReference type="GO" id="GO:0051087">
    <property type="term" value="F:protein-folding chaperone binding"/>
    <property type="evidence" value="ECO:0007669"/>
    <property type="project" value="InterPro"/>
</dbReference>
<protein>
    <submittedName>
        <fullName evidence="2">Molecular chaperone GrpE (Heat shock protein)</fullName>
    </submittedName>
</protein>
<dbReference type="GO" id="GO:0042803">
    <property type="term" value="F:protein homodimerization activity"/>
    <property type="evidence" value="ECO:0007669"/>
    <property type="project" value="InterPro"/>
</dbReference>
<evidence type="ECO:0000313" key="2">
    <source>
        <dbReference type="EMBL" id="MBG6141638.1"/>
    </source>
</evidence>